<dbReference type="FunFam" id="3.20.10.10:FF:000002">
    <property type="entry name" value="D-alanine aminotransferase"/>
    <property type="match status" value="1"/>
</dbReference>
<comment type="function">
    <text evidence="10">Involved in the biosynthesis of p-aminobenzoate (PABA), a precursor of tetrahydrofolate. Converts 4-amino-4-deoxychorismate into 4-aminobenzoate (PABA) and pyruvate.</text>
</comment>
<dbReference type="STRING" id="406100.SAMN04488052_101526"/>
<evidence type="ECO:0000256" key="7">
    <source>
        <dbReference type="ARBA" id="ARBA00035633"/>
    </source>
</evidence>
<evidence type="ECO:0000256" key="3">
    <source>
        <dbReference type="ARBA" id="ARBA00011738"/>
    </source>
</evidence>
<evidence type="ECO:0000256" key="4">
    <source>
        <dbReference type="ARBA" id="ARBA00022898"/>
    </source>
</evidence>
<dbReference type="InterPro" id="IPR017824">
    <property type="entry name" value="Aminodeoxychorismate_lyase_IV"/>
</dbReference>
<accession>A0A1H8QEG5</accession>
<dbReference type="NCBIfam" id="TIGR03461">
    <property type="entry name" value="pabC_Proteo"/>
    <property type="match status" value="1"/>
</dbReference>
<dbReference type="InterPro" id="IPR050571">
    <property type="entry name" value="Class-IV_PLP-Dep_Aminotrnsfr"/>
</dbReference>
<evidence type="ECO:0000256" key="8">
    <source>
        <dbReference type="ARBA" id="ARBA00035676"/>
    </source>
</evidence>
<dbReference type="EMBL" id="FOEG01000001">
    <property type="protein sequence ID" value="SEO52446.1"/>
    <property type="molecule type" value="Genomic_DNA"/>
</dbReference>
<dbReference type="GO" id="GO:0008153">
    <property type="term" value="P:4-aminobenzoate biosynthetic process"/>
    <property type="evidence" value="ECO:0007669"/>
    <property type="project" value="UniProtKB-UniRule"/>
</dbReference>
<dbReference type="EC" id="4.1.3.38" evidence="8 12"/>
<dbReference type="Proteomes" id="UP000199657">
    <property type="component" value="Unassembled WGS sequence"/>
</dbReference>
<evidence type="ECO:0000313" key="15">
    <source>
        <dbReference type="EMBL" id="SEO52446.1"/>
    </source>
</evidence>
<evidence type="ECO:0000256" key="1">
    <source>
        <dbReference type="ARBA" id="ARBA00001933"/>
    </source>
</evidence>
<dbReference type="PANTHER" id="PTHR42743">
    <property type="entry name" value="AMINO-ACID AMINOTRANSFERASE"/>
    <property type="match status" value="1"/>
</dbReference>
<dbReference type="Pfam" id="PF01063">
    <property type="entry name" value="Aminotran_4"/>
    <property type="match status" value="1"/>
</dbReference>
<name>A0A1H8QEG5_9GAMM</name>
<dbReference type="AlphaFoldDB" id="A0A1H8QEG5"/>
<dbReference type="InterPro" id="IPR001544">
    <property type="entry name" value="Aminotrans_IV"/>
</dbReference>
<gene>
    <name evidence="15" type="ORF">SAMN04488052_101526</name>
</gene>
<keyword evidence="4 14" id="KW-0663">Pyridoxal phosphate</keyword>
<evidence type="ECO:0000256" key="11">
    <source>
        <dbReference type="ARBA" id="ARBA00069174"/>
    </source>
</evidence>
<dbReference type="InterPro" id="IPR043132">
    <property type="entry name" value="BCAT-like_C"/>
</dbReference>
<sequence>MYLVDGAPCDHLPVDDRGLQFGDGLFETIAIVSGRPCLLERHLARLVRGAEALSLPAPDLERITADVTRLATAGPGCGVVKVVWTAGSGGRGYARPDPVTPRRIVSRHPAPQHPASHWSDGITACLVTVPLARQPHLAGIKHLNRLEQTLARAQWQGAGVAEGLMCDEGGRFIEGTMSNLFVVHGGCVVTPRLDECGIAGVMREAIMDKLAADGAPATEGEVTLETLQEATEVFVCNSVNGVWPVRRIDGVGHWRVGPVSRRLLHWLDREALACTPAGRDEQRNGRA</sequence>
<keyword evidence="5" id="KW-0289">Folate biosynthesis</keyword>
<proteinExistence type="inferred from homology"/>
<evidence type="ECO:0000313" key="16">
    <source>
        <dbReference type="Proteomes" id="UP000199657"/>
    </source>
</evidence>
<evidence type="ECO:0000256" key="9">
    <source>
        <dbReference type="ARBA" id="ARBA00049529"/>
    </source>
</evidence>
<keyword evidence="16" id="KW-1185">Reference proteome</keyword>
<dbReference type="CDD" id="cd01559">
    <property type="entry name" value="ADCL_like"/>
    <property type="match status" value="1"/>
</dbReference>
<evidence type="ECO:0000256" key="12">
    <source>
        <dbReference type="NCBIfam" id="TIGR03461"/>
    </source>
</evidence>
<dbReference type="Gene3D" id="3.20.10.10">
    <property type="entry name" value="D-amino Acid Aminotransferase, subunit A, domain 2"/>
    <property type="match status" value="1"/>
</dbReference>
<dbReference type="GO" id="GO:0005829">
    <property type="term" value="C:cytosol"/>
    <property type="evidence" value="ECO:0007669"/>
    <property type="project" value="TreeGrafter"/>
</dbReference>
<evidence type="ECO:0000256" key="5">
    <source>
        <dbReference type="ARBA" id="ARBA00022909"/>
    </source>
</evidence>
<dbReference type="NCBIfam" id="NF004761">
    <property type="entry name" value="PRK06092.1"/>
    <property type="match status" value="1"/>
</dbReference>
<comment type="similarity">
    <text evidence="2 13">Belongs to the class-IV pyridoxal-phosphate-dependent aminotransferase family.</text>
</comment>
<protein>
    <recommendedName>
        <fullName evidence="11 12">Aminodeoxychorismate lyase</fullName>
        <ecNumber evidence="8 12">4.1.3.38</ecNumber>
    </recommendedName>
</protein>
<dbReference type="PROSITE" id="PS00770">
    <property type="entry name" value="AA_TRANSFER_CLASS_4"/>
    <property type="match status" value="1"/>
</dbReference>
<dbReference type="GO" id="GO:0030170">
    <property type="term" value="F:pyridoxal phosphate binding"/>
    <property type="evidence" value="ECO:0007669"/>
    <property type="project" value="InterPro"/>
</dbReference>
<dbReference type="RefSeq" id="WP_091639674.1">
    <property type="nucleotide sequence ID" value="NZ_FOEG01000001.1"/>
</dbReference>
<dbReference type="GO" id="GO:0046656">
    <property type="term" value="P:folic acid biosynthetic process"/>
    <property type="evidence" value="ECO:0007669"/>
    <property type="project" value="UniProtKB-KW"/>
</dbReference>
<dbReference type="PANTHER" id="PTHR42743:SF2">
    <property type="entry name" value="AMINODEOXYCHORISMATE LYASE"/>
    <property type="match status" value="1"/>
</dbReference>
<dbReference type="SUPFAM" id="SSF56752">
    <property type="entry name" value="D-aminoacid aminotransferase-like PLP-dependent enzymes"/>
    <property type="match status" value="1"/>
</dbReference>
<reference evidence="15 16" key="1">
    <citation type="submission" date="2016-10" db="EMBL/GenBank/DDBJ databases">
        <authorList>
            <person name="de Groot N.N."/>
        </authorList>
    </citation>
    <scope>NUCLEOTIDE SEQUENCE [LARGE SCALE GENOMIC DNA]</scope>
    <source>
        <strain evidence="15 16">CGMCC 1.6291</strain>
    </source>
</reference>
<comment type="catalytic activity">
    <reaction evidence="9">
        <text>4-amino-4-deoxychorismate = 4-aminobenzoate + pyruvate + H(+)</text>
        <dbReference type="Rhea" id="RHEA:16201"/>
        <dbReference type="ChEBI" id="CHEBI:15361"/>
        <dbReference type="ChEBI" id="CHEBI:15378"/>
        <dbReference type="ChEBI" id="CHEBI:17836"/>
        <dbReference type="ChEBI" id="CHEBI:58406"/>
        <dbReference type="EC" id="4.1.3.38"/>
    </reaction>
</comment>
<evidence type="ECO:0000256" key="14">
    <source>
        <dbReference type="RuleBase" id="RU004516"/>
    </source>
</evidence>
<dbReference type="InterPro" id="IPR036038">
    <property type="entry name" value="Aminotransferase-like"/>
</dbReference>
<comment type="subunit">
    <text evidence="3">Homodimer.</text>
</comment>
<dbReference type="Gene3D" id="3.30.470.10">
    <property type="match status" value="1"/>
</dbReference>
<dbReference type="GO" id="GO:0008696">
    <property type="term" value="F:4-amino-4-deoxychorismate lyase activity"/>
    <property type="evidence" value="ECO:0007669"/>
    <property type="project" value="UniProtKB-UniRule"/>
</dbReference>
<evidence type="ECO:0000256" key="10">
    <source>
        <dbReference type="ARBA" id="ARBA00054027"/>
    </source>
</evidence>
<evidence type="ECO:0000256" key="2">
    <source>
        <dbReference type="ARBA" id="ARBA00009320"/>
    </source>
</evidence>
<dbReference type="InterPro" id="IPR043131">
    <property type="entry name" value="BCAT-like_N"/>
</dbReference>
<dbReference type="OrthoDB" id="9805628at2"/>
<keyword evidence="6 15" id="KW-0456">Lyase</keyword>
<organism evidence="15 16">
    <name type="scientific">Aquisalimonas asiatica</name>
    <dbReference type="NCBI Taxonomy" id="406100"/>
    <lineage>
        <taxon>Bacteria</taxon>
        <taxon>Pseudomonadati</taxon>
        <taxon>Pseudomonadota</taxon>
        <taxon>Gammaproteobacteria</taxon>
        <taxon>Chromatiales</taxon>
        <taxon>Ectothiorhodospiraceae</taxon>
        <taxon>Aquisalimonas</taxon>
    </lineage>
</organism>
<evidence type="ECO:0000256" key="13">
    <source>
        <dbReference type="RuleBase" id="RU004106"/>
    </source>
</evidence>
<evidence type="ECO:0000256" key="6">
    <source>
        <dbReference type="ARBA" id="ARBA00023239"/>
    </source>
</evidence>
<dbReference type="InterPro" id="IPR018300">
    <property type="entry name" value="Aminotrans_IV_CS"/>
</dbReference>
<comment type="cofactor">
    <cofactor evidence="1 14">
        <name>pyridoxal 5'-phosphate</name>
        <dbReference type="ChEBI" id="CHEBI:597326"/>
    </cofactor>
</comment>
<comment type="pathway">
    <text evidence="7">Cofactor biosynthesis; tetrahydrofolate biosynthesis; 4-aminobenzoate from chorismate: step 2/2.</text>
</comment>